<keyword evidence="1" id="KW-0472">Membrane</keyword>
<dbReference type="EMBL" id="JYDP01000204">
    <property type="protein sequence ID" value="KRZ03113.1"/>
    <property type="molecule type" value="Genomic_DNA"/>
</dbReference>
<evidence type="ECO:0000313" key="2">
    <source>
        <dbReference type="EMBL" id="KRZ03113.1"/>
    </source>
</evidence>
<keyword evidence="3" id="KW-1185">Reference proteome</keyword>
<evidence type="ECO:0000313" key="3">
    <source>
        <dbReference type="Proteomes" id="UP000055024"/>
    </source>
</evidence>
<name>A0A0V1GY66_9BILA</name>
<dbReference type="Proteomes" id="UP000055024">
    <property type="component" value="Unassembled WGS sequence"/>
</dbReference>
<dbReference type="AlphaFoldDB" id="A0A0V1GY66"/>
<feature type="transmembrane region" description="Helical" evidence="1">
    <location>
        <begin position="73"/>
        <end position="96"/>
    </location>
</feature>
<accession>A0A0V1GY66</accession>
<protein>
    <submittedName>
        <fullName evidence="2">Uncharacterized protein</fullName>
    </submittedName>
</protein>
<keyword evidence="1" id="KW-1133">Transmembrane helix</keyword>
<reference evidence="2 3" key="1">
    <citation type="submission" date="2015-01" db="EMBL/GenBank/DDBJ databases">
        <title>Evolution of Trichinella species and genotypes.</title>
        <authorList>
            <person name="Korhonen P.K."/>
            <person name="Edoardo P."/>
            <person name="Giuseppe L.R."/>
            <person name="Gasser R.B."/>
        </authorList>
    </citation>
    <scope>NUCLEOTIDE SEQUENCE [LARGE SCALE GENOMIC DNA]</scope>
    <source>
        <strain evidence="2">ISS1029</strain>
    </source>
</reference>
<comment type="caution">
    <text evidence="2">The sequence shown here is derived from an EMBL/GenBank/DDBJ whole genome shotgun (WGS) entry which is preliminary data.</text>
</comment>
<proteinExistence type="predicted"/>
<organism evidence="2 3">
    <name type="scientific">Trichinella zimbabwensis</name>
    <dbReference type="NCBI Taxonomy" id="268475"/>
    <lineage>
        <taxon>Eukaryota</taxon>
        <taxon>Metazoa</taxon>
        <taxon>Ecdysozoa</taxon>
        <taxon>Nematoda</taxon>
        <taxon>Enoplea</taxon>
        <taxon>Dorylaimia</taxon>
        <taxon>Trichinellida</taxon>
        <taxon>Trichinellidae</taxon>
        <taxon>Trichinella</taxon>
    </lineage>
</organism>
<keyword evidence="1" id="KW-0812">Transmembrane</keyword>
<gene>
    <name evidence="2" type="ORF">T11_16695</name>
</gene>
<feature type="transmembrane region" description="Helical" evidence="1">
    <location>
        <begin position="45"/>
        <end position="67"/>
    </location>
</feature>
<sequence length="145" mass="17159">MLILFSVILHNRNIKCRQVVTDRPIECHFLCRHFIGLKRVDWKLFVIYLGHFGICHLLSLQATVIHYQALQPLTVVILVFGFRIFLLYLPNVPYFLSTSRNEDTHQHQQQQSIFYINCQITDKKVTEQWTNQRKANDVSIVNLSF</sequence>
<evidence type="ECO:0000256" key="1">
    <source>
        <dbReference type="SAM" id="Phobius"/>
    </source>
</evidence>